<keyword evidence="2 13" id="KW-0444">Lipid biosynthesis</keyword>
<evidence type="ECO:0000256" key="16">
    <source>
        <dbReference type="PIRSR" id="PIRSR000114-3"/>
    </source>
</evidence>
<evidence type="ECO:0000256" key="5">
    <source>
        <dbReference type="ARBA" id="ARBA00023027"/>
    </source>
</evidence>
<evidence type="ECO:0000256" key="13">
    <source>
        <dbReference type="HAMAP-Rule" id="MF_00394"/>
    </source>
</evidence>
<evidence type="ECO:0000256" key="1">
    <source>
        <dbReference type="ARBA" id="ARBA00011009"/>
    </source>
</evidence>
<comment type="function">
    <text evidence="13">Catalyzes the reduction of the glycolytic intermediate dihydroxyacetone phosphate (DHAP) to sn-glycerol 3-phosphate (G3P), the key precursor for phospholipid synthesis.</text>
</comment>
<dbReference type="PANTHER" id="PTHR11728">
    <property type="entry name" value="GLYCEROL-3-PHOSPHATE DEHYDROGENASE"/>
    <property type="match status" value="1"/>
</dbReference>
<feature type="binding site" evidence="16">
    <location>
        <position position="140"/>
    </location>
    <ligand>
        <name>NAD(+)</name>
        <dbReference type="ChEBI" id="CHEBI:57540"/>
    </ligand>
</feature>
<dbReference type="HAMAP" id="MF_00394">
    <property type="entry name" value="NAD_Glyc3P_dehydrog"/>
    <property type="match status" value="1"/>
</dbReference>
<dbReference type="InterPro" id="IPR008927">
    <property type="entry name" value="6-PGluconate_DH-like_C_sf"/>
</dbReference>
<keyword evidence="7 13" id="KW-0594">Phospholipid biosynthesis</keyword>
<evidence type="ECO:0000256" key="17">
    <source>
        <dbReference type="RuleBase" id="RU000437"/>
    </source>
</evidence>
<evidence type="ECO:0000256" key="15">
    <source>
        <dbReference type="PIRSR" id="PIRSR000114-2"/>
    </source>
</evidence>
<dbReference type="RefSeq" id="WP_169346826.1">
    <property type="nucleotide sequence ID" value="NZ_JABBJJ010000102.1"/>
</dbReference>
<feature type="binding site" evidence="13">
    <location>
        <position position="48"/>
    </location>
    <ligand>
        <name>NADPH</name>
        <dbReference type="ChEBI" id="CHEBI:57783"/>
    </ligand>
</feature>
<dbReference type="GO" id="GO:0005975">
    <property type="term" value="P:carbohydrate metabolic process"/>
    <property type="evidence" value="ECO:0007669"/>
    <property type="project" value="InterPro"/>
</dbReference>
<feature type="binding site" evidence="13">
    <location>
        <position position="281"/>
    </location>
    <ligand>
        <name>NADPH</name>
        <dbReference type="ChEBI" id="CHEBI:57783"/>
    </ligand>
</feature>
<dbReference type="Gene3D" id="1.10.1040.10">
    <property type="entry name" value="N-(1-d-carboxylethyl)-l-norvaline Dehydrogenase, domain 2"/>
    <property type="match status" value="1"/>
</dbReference>
<evidence type="ECO:0000256" key="3">
    <source>
        <dbReference type="ARBA" id="ARBA00022857"/>
    </source>
</evidence>
<reference evidence="20 21" key="1">
    <citation type="submission" date="2020-04" db="EMBL/GenBank/DDBJ databases">
        <title>Draft genome of Pyxidicoccus fallax type strain.</title>
        <authorList>
            <person name="Whitworth D.E."/>
        </authorList>
    </citation>
    <scope>NUCLEOTIDE SEQUENCE [LARGE SCALE GENOMIC DNA]</scope>
    <source>
        <strain evidence="20 21">DSM 14698</strain>
    </source>
</reference>
<dbReference type="PRINTS" id="PR00077">
    <property type="entry name" value="GPDHDRGNASE"/>
</dbReference>
<dbReference type="GO" id="GO:0046168">
    <property type="term" value="P:glycerol-3-phosphate catabolic process"/>
    <property type="evidence" value="ECO:0007669"/>
    <property type="project" value="InterPro"/>
</dbReference>
<comment type="subcellular location">
    <subcellularLocation>
        <location evidence="13">Cytoplasm</location>
    </subcellularLocation>
</comment>
<proteinExistence type="inferred from homology"/>
<evidence type="ECO:0000256" key="12">
    <source>
        <dbReference type="ARBA" id="ARBA00080511"/>
    </source>
</evidence>
<evidence type="ECO:0000256" key="11">
    <source>
        <dbReference type="ARBA" id="ARBA00069372"/>
    </source>
</evidence>
<keyword evidence="21" id="KW-1185">Reference proteome</keyword>
<keyword evidence="13" id="KW-0963">Cytoplasm</keyword>
<evidence type="ECO:0000256" key="4">
    <source>
        <dbReference type="ARBA" id="ARBA00023002"/>
    </source>
</evidence>
<evidence type="ECO:0000256" key="6">
    <source>
        <dbReference type="ARBA" id="ARBA00023098"/>
    </source>
</evidence>
<dbReference type="InterPro" id="IPR006109">
    <property type="entry name" value="G3P_DH_NAD-dep_C"/>
</dbReference>
<feature type="active site" description="Proton acceptor" evidence="13 14">
    <location>
        <position position="191"/>
    </location>
</feature>
<dbReference type="Proteomes" id="UP000518300">
    <property type="component" value="Unassembled WGS sequence"/>
</dbReference>
<dbReference type="InterPro" id="IPR006168">
    <property type="entry name" value="G3P_DH_NAD-dep"/>
</dbReference>
<feature type="binding site" evidence="16">
    <location>
        <position position="255"/>
    </location>
    <ligand>
        <name>NAD(+)</name>
        <dbReference type="ChEBI" id="CHEBI:57540"/>
    </ligand>
</feature>
<feature type="binding site" evidence="13">
    <location>
        <position position="255"/>
    </location>
    <ligand>
        <name>NADPH</name>
        <dbReference type="ChEBI" id="CHEBI:57783"/>
    </ligand>
</feature>
<dbReference type="PANTHER" id="PTHR11728:SF1">
    <property type="entry name" value="GLYCEROL-3-PHOSPHATE DEHYDROGENASE [NAD(+)] 2, CHLOROPLASTIC"/>
    <property type="match status" value="1"/>
</dbReference>
<dbReference type="SUPFAM" id="SSF48179">
    <property type="entry name" value="6-phosphogluconate dehydrogenase C-terminal domain-like"/>
    <property type="match status" value="1"/>
</dbReference>
<evidence type="ECO:0000256" key="9">
    <source>
        <dbReference type="ARBA" id="ARBA00052716"/>
    </source>
</evidence>
<evidence type="ECO:0000259" key="19">
    <source>
        <dbReference type="Pfam" id="PF07479"/>
    </source>
</evidence>
<dbReference type="InterPro" id="IPR013328">
    <property type="entry name" value="6PGD_dom2"/>
</dbReference>
<evidence type="ECO:0000256" key="14">
    <source>
        <dbReference type="PIRSR" id="PIRSR000114-1"/>
    </source>
</evidence>
<keyword evidence="6 13" id="KW-0443">Lipid metabolism</keyword>
<feature type="binding site" evidence="13">
    <location>
        <position position="10"/>
    </location>
    <ligand>
        <name>NADPH</name>
        <dbReference type="ChEBI" id="CHEBI:57783"/>
    </ligand>
</feature>
<feature type="binding site" evidence="13">
    <location>
        <position position="244"/>
    </location>
    <ligand>
        <name>sn-glycerol 3-phosphate</name>
        <dbReference type="ChEBI" id="CHEBI:57597"/>
    </ligand>
</feature>
<feature type="binding site" evidence="13">
    <location>
        <position position="279"/>
    </location>
    <ligand>
        <name>NADPH</name>
        <dbReference type="ChEBI" id="CHEBI:57783"/>
    </ligand>
</feature>
<feature type="binding site" evidence="13">
    <location>
        <position position="256"/>
    </location>
    <ligand>
        <name>sn-glycerol 3-phosphate</name>
        <dbReference type="ChEBI" id="CHEBI:57597"/>
    </ligand>
</feature>
<name>A0A848LIM3_9BACT</name>
<feature type="binding site" evidence="16">
    <location>
        <begin position="7"/>
        <end position="12"/>
    </location>
    <ligand>
        <name>NAD(+)</name>
        <dbReference type="ChEBI" id="CHEBI:57540"/>
    </ligand>
</feature>
<dbReference type="NCBIfam" id="NF000940">
    <property type="entry name" value="PRK00094.1-2"/>
    <property type="match status" value="1"/>
</dbReference>
<keyword evidence="5 13" id="KW-0520">NAD</keyword>
<comment type="catalytic activity">
    <reaction evidence="9">
        <text>sn-glycerol 3-phosphate + NADP(+) = dihydroxyacetone phosphate + NADPH + H(+)</text>
        <dbReference type="Rhea" id="RHEA:11096"/>
        <dbReference type="ChEBI" id="CHEBI:15378"/>
        <dbReference type="ChEBI" id="CHEBI:57597"/>
        <dbReference type="ChEBI" id="CHEBI:57642"/>
        <dbReference type="ChEBI" id="CHEBI:57783"/>
        <dbReference type="ChEBI" id="CHEBI:58349"/>
        <dbReference type="EC" id="1.1.1.94"/>
    </reaction>
    <physiologicalReaction direction="right-to-left" evidence="9">
        <dbReference type="Rhea" id="RHEA:11098"/>
    </physiologicalReaction>
</comment>
<feature type="binding site" evidence="13">
    <location>
        <position position="136"/>
    </location>
    <ligand>
        <name>sn-glycerol 3-phosphate</name>
        <dbReference type="ChEBI" id="CHEBI:57597"/>
    </ligand>
</feature>
<dbReference type="EMBL" id="JABBJJ010000102">
    <property type="protein sequence ID" value="NMO17546.1"/>
    <property type="molecule type" value="Genomic_DNA"/>
</dbReference>
<dbReference type="GO" id="GO:0006650">
    <property type="term" value="P:glycerophospholipid metabolic process"/>
    <property type="evidence" value="ECO:0007669"/>
    <property type="project" value="UniProtKB-UniRule"/>
</dbReference>
<comment type="similarity">
    <text evidence="1 13 17">Belongs to the NAD-dependent glycerol-3-phosphate dehydrogenase family.</text>
</comment>
<evidence type="ECO:0000256" key="2">
    <source>
        <dbReference type="ARBA" id="ARBA00022516"/>
    </source>
</evidence>
<dbReference type="AlphaFoldDB" id="A0A848LIM3"/>
<dbReference type="InterPro" id="IPR011128">
    <property type="entry name" value="G3P_DH_NAD-dep_N"/>
</dbReference>
<feature type="binding site" evidence="15">
    <location>
        <position position="105"/>
    </location>
    <ligand>
        <name>substrate</name>
    </ligand>
</feature>
<dbReference type="FunFam" id="1.10.1040.10:FF:000001">
    <property type="entry name" value="Glycerol-3-phosphate dehydrogenase [NAD(P)+]"/>
    <property type="match status" value="1"/>
</dbReference>
<dbReference type="PROSITE" id="PS00957">
    <property type="entry name" value="NAD_G3PDH"/>
    <property type="match status" value="1"/>
</dbReference>
<feature type="binding site" evidence="13">
    <location>
        <position position="255"/>
    </location>
    <ligand>
        <name>sn-glycerol 3-phosphate</name>
        <dbReference type="ChEBI" id="CHEBI:57597"/>
    </ligand>
</feature>
<dbReference type="GO" id="GO:0047952">
    <property type="term" value="F:glycerol-3-phosphate dehydrogenase [NAD(P)+] activity"/>
    <property type="evidence" value="ECO:0007669"/>
    <property type="project" value="UniProtKB-UniRule"/>
</dbReference>
<feature type="binding site" evidence="13">
    <location>
        <position position="254"/>
    </location>
    <ligand>
        <name>sn-glycerol 3-phosphate</name>
        <dbReference type="ChEBI" id="CHEBI:57597"/>
    </ligand>
</feature>
<evidence type="ECO:0000313" key="20">
    <source>
        <dbReference type="EMBL" id="NMO17546.1"/>
    </source>
</evidence>
<feature type="domain" description="Glycerol-3-phosphate dehydrogenase NAD-dependent N-terminal" evidence="18">
    <location>
        <begin position="4"/>
        <end position="159"/>
    </location>
</feature>
<feature type="binding site" evidence="13">
    <location>
        <position position="105"/>
    </location>
    <ligand>
        <name>sn-glycerol 3-phosphate</name>
        <dbReference type="ChEBI" id="CHEBI:57597"/>
    </ligand>
</feature>
<keyword evidence="13" id="KW-0547">Nucleotide-binding</keyword>
<dbReference type="InterPro" id="IPR036291">
    <property type="entry name" value="NAD(P)-bd_dom_sf"/>
</dbReference>
<keyword evidence="3 13" id="KW-0521">NADP</keyword>
<comment type="catalytic activity">
    <reaction evidence="13">
        <text>sn-glycerol 3-phosphate + NAD(+) = dihydroxyacetone phosphate + NADH + H(+)</text>
        <dbReference type="Rhea" id="RHEA:11092"/>
        <dbReference type="ChEBI" id="CHEBI:15378"/>
        <dbReference type="ChEBI" id="CHEBI:57540"/>
        <dbReference type="ChEBI" id="CHEBI:57597"/>
        <dbReference type="ChEBI" id="CHEBI:57642"/>
        <dbReference type="ChEBI" id="CHEBI:57945"/>
        <dbReference type="EC" id="1.1.1.94"/>
    </reaction>
</comment>
<comment type="pathway">
    <text evidence="13">Membrane lipid metabolism; glycerophospholipid metabolism.</text>
</comment>
<organism evidence="20 21">
    <name type="scientific">Pyxidicoccus fallax</name>
    <dbReference type="NCBI Taxonomy" id="394095"/>
    <lineage>
        <taxon>Bacteria</taxon>
        <taxon>Pseudomonadati</taxon>
        <taxon>Myxococcota</taxon>
        <taxon>Myxococcia</taxon>
        <taxon>Myxococcales</taxon>
        <taxon>Cystobacterineae</taxon>
        <taxon>Myxococcaceae</taxon>
        <taxon>Pyxidicoccus</taxon>
    </lineage>
</organism>
<feature type="binding site" evidence="13">
    <location>
        <position position="105"/>
    </location>
    <ligand>
        <name>NADPH</name>
        <dbReference type="ChEBI" id="CHEBI:57783"/>
    </ligand>
</feature>
<evidence type="ECO:0000256" key="8">
    <source>
        <dbReference type="ARBA" id="ARBA00023264"/>
    </source>
</evidence>
<feature type="binding site" evidence="13">
    <location>
        <position position="31"/>
    </location>
    <ligand>
        <name>NADPH</name>
        <dbReference type="ChEBI" id="CHEBI:57783"/>
    </ligand>
</feature>
<dbReference type="SUPFAM" id="SSF51735">
    <property type="entry name" value="NAD(P)-binding Rossmann-fold domains"/>
    <property type="match status" value="1"/>
</dbReference>
<dbReference type="GO" id="GO:0005829">
    <property type="term" value="C:cytosol"/>
    <property type="evidence" value="ECO:0007669"/>
    <property type="project" value="TreeGrafter"/>
</dbReference>
<evidence type="ECO:0000256" key="10">
    <source>
        <dbReference type="ARBA" id="ARBA00066687"/>
    </source>
</evidence>
<dbReference type="PIRSF" id="PIRSF000114">
    <property type="entry name" value="Glycerol-3-P_dh"/>
    <property type="match status" value="1"/>
</dbReference>
<dbReference type="Gene3D" id="3.40.50.720">
    <property type="entry name" value="NAD(P)-binding Rossmann-like Domain"/>
    <property type="match status" value="1"/>
</dbReference>
<dbReference type="GO" id="GO:0008654">
    <property type="term" value="P:phospholipid biosynthetic process"/>
    <property type="evidence" value="ECO:0007669"/>
    <property type="project" value="UniProtKB-KW"/>
</dbReference>
<dbReference type="GO" id="GO:0046167">
    <property type="term" value="P:glycerol-3-phosphate biosynthetic process"/>
    <property type="evidence" value="ECO:0007669"/>
    <property type="project" value="UniProtKB-UniRule"/>
</dbReference>
<feature type="binding site" evidence="15">
    <location>
        <begin position="255"/>
        <end position="256"/>
    </location>
    <ligand>
        <name>substrate</name>
    </ligand>
</feature>
<feature type="domain" description="Glycerol-3-phosphate dehydrogenase NAD-dependent C-terminal" evidence="19">
    <location>
        <begin position="180"/>
        <end position="320"/>
    </location>
</feature>
<protein>
    <recommendedName>
        <fullName evidence="11 13">Glycerol-3-phosphate dehydrogenase [NAD(P)+]</fullName>
        <ecNumber evidence="10 13">1.1.1.94</ecNumber>
    </recommendedName>
    <alternativeName>
        <fullName evidence="13">NAD(P)(+)-dependent glycerol-3-phosphate dehydrogenase</fullName>
    </alternativeName>
    <alternativeName>
        <fullName evidence="12 13">NAD(P)H-dependent dihydroxyacetone-phosphate reductase</fullName>
    </alternativeName>
</protein>
<dbReference type="GO" id="GO:0051287">
    <property type="term" value="F:NAD binding"/>
    <property type="evidence" value="ECO:0007669"/>
    <property type="project" value="InterPro"/>
</dbReference>
<dbReference type="Pfam" id="PF07479">
    <property type="entry name" value="NAD_Gly3P_dh_C"/>
    <property type="match status" value="1"/>
</dbReference>
<evidence type="ECO:0000313" key="21">
    <source>
        <dbReference type="Proteomes" id="UP000518300"/>
    </source>
</evidence>
<evidence type="ECO:0000259" key="18">
    <source>
        <dbReference type="Pfam" id="PF01210"/>
    </source>
</evidence>
<accession>A0A848LIM3</accession>
<feature type="binding site" evidence="13">
    <location>
        <position position="138"/>
    </location>
    <ligand>
        <name>sn-glycerol 3-phosphate</name>
        <dbReference type="ChEBI" id="CHEBI:57597"/>
    </ligand>
</feature>
<dbReference type="FunFam" id="3.40.50.720:FF:000019">
    <property type="entry name" value="Glycerol-3-phosphate dehydrogenase [NAD(P)+]"/>
    <property type="match status" value="1"/>
</dbReference>
<dbReference type="NCBIfam" id="NF000942">
    <property type="entry name" value="PRK00094.1-4"/>
    <property type="match status" value="1"/>
</dbReference>
<sequence length="335" mass="35948">MRGCVIGSGSFGTALANVLAVNCEEVRLWGREPTVVEAINTRHENITYLKGIPISERVRATTSLEEALAGAELVVLATPSHATREVMARAKPYLPRHVPLVTVAKGIENETLLTMTELLEDCLPEEFHPYIAVLSGPSFAKELARRMPTVVTIASHWDKVAVRCQKALQTETFRSYTSTDVVGVQYGGALKNVIAIAAGMADGLGMGHNARAAIITRGLAEITRLAVRKGANPLTLSGLSGMGDLVLTCTGELSRNRHVGMELGKGRKLPDILAEMKEVAEGVKTARSARDLEIKTGVELPICHQVYLIAYEGKSAKSAVVDLMTRQPKSELAGG</sequence>
<feature type="binding site" evidence="13">
    <location>
        <position position="11"/>
    </location>
    <ligand>
        <name>NADPH</name>
        <dbReference type="ChEBI" id="CHEBI:57783"/>
    </ligand>
</feature>
<keyword evidence="8 13" id="KW-1208">Phospholipid metabolism</keyword>
<feature type="binding site" evidence="13">
    <location>
        <position position="140"/>
    </location>
    <ligand>
        <name>NADPH</name>
        <dbReference type="ChEBI" id="CHEBI:57783"/>
    </ligand>
</feature>
<feature type="binding site" evidence="13">
    <location>
        <position position="191"/>
    </location>
    <ligand>
        <name>sn-glycerol 3-phosphate</name>
        <dbReference type="ChEBI" id="CHEBI:57597"/>
    </ligand>
</feature>
<gene>
    <name evidence="13" type="primary">gpsA</name>
    <name evidence="20" type="ORF">HG543_22160</name>
</gene>
<dbReference type="UniPathway" id="UPA00940"/>
<comment type="caution">
    <text evidence="20">The sequence shown here is derived from an EMBL/GenBank/DDBJ whole genome shotgun (WGS) entry which is preliminary data.</text>
</comment>
<keyword evidence="4 13" id="KW-0560">Oxidoreductase</keyword>
<comment type="caution">
    <text evidence="13">Lacks conserved residue(s) required for the propagation of feature annotation.</text>
</comment>
<evidence type="ECO:0000256" key="7">
    <source>
        <dbReference type="ARBA" id="ARBA00023209"/>
    </source>
</evidence>
<dbReference type="EC" id="1.1.1.94" evidence="10 13"/>
<dbReference type="Pfam" id="PF01210">
    <property type="entry name" value="NAD_Gly3P_dh_N"/>
    <property type="match status" value="1"/>
</dbReference>